<proteinExistence type="predicted"/>
<keyword evidence="3" id="KW-1185">Reference proteome</keyword>
<protein>
    <submittedName>
        <fullName evidence="2">LON peptidase substrate-binding domain-containing protein</fullName>
    </submittedName>
</protein>
<sequence>MGTHTDLPNTIPIFPLPGALLLPRARLPLHLFEPRYLAMLDDVLKTESRLIGMVQPCETPDGTAGRLHSIGCAGRVTAMSETEDGRYMITLAGRSRFRLREEVEGFTPYRRVKVDWSGFESDLGPEETDPDMDRDGLMDLLGRFFEERGLSTDWETMSDADPELLINSLSMMCPFEPEERQALLEAPSLVTRRETLVTLIEYALYSGDDAQQMMQ</sequence>
<dbReference type="EMBL" id="JAKGAQ010000002">
    <property type="protein sequence ID" value="MCF2871320.1"/>
    <property type="molecule type" value="Genomic_DNA"/>
</dbReference>
<dbReference type="SMART" id="SM00464">
    <property type="entry name" value="LON"/>
    <property type="match status" value="1"/>
</dbReference>
<feature type="domain" description="Lon N-terminal" evidence="1">
    <location>
        <begin position="11"/>
        <end position="204"/>
    </location>
</feature>
<dbReference type="SUPFAM" id="SSF88697">
    <property type="entry name" value="PUA domain-like"/>
    <property type="match status" value="1"/>
</dbReference>
<dbReference type="PROSITE" id="PS51787">
    <property type="entry name" value="LON_N"/>
    <property type="match status" value="1"/>
</dbReference>
<organism evidence="2 3">
    <name type="scientific">Octadecabacter dasysiphoniae</name>
    <dbReference type="NCBI Taxonomy" id="2909341"/>
    <lineage>
        <taxon>Bacteria</taxon>
        <taxon>Pseudomonadati</taxon>
        <taxon>Pseudomonadota</taxon>
        <taxon>Alphaproteobacteria</taxon>
        <taxon>Rhodobacterales</taxon>
        <taxon>Roseobacteraceae</taxon>
        <taxon>Octadecabacter</taxon>
    </lineage>
</organism>
<reference evidence="2 3" key="1">
    <citation type="submission" date="2022-01" db="EMBL/GenBank/DDBJ databases">
        <title>Octadecabacter sp. nov., isolated from a marine alga.</title>
        <authorList>
            <person name="Jin M.S."/>
            <person name="Kim H.M."/>
            <person name="Han D.M."/>
            <person name="Jung J.J."/>
            <person name="Jeon C.O."/>
        </authorList>
    </citation>
    <scope>NUCLEOTIDE SEQUENCE [LARGE SCALE GENOMIC DNA]</scope>
    <source>
        <strain evidence="2 3">G9-8</strain>
    </source>
</reference>
<evidence type="ECO:0000313" key="3">
    <source>
        <dbReference type="Proteomes" id="UP001200557"/>
    </source>
</evidence>
<evidence type="ECO:0000313" key="2">
    <source>
        <dbReference type="EMBL" id="MCF2871320.1"/>
    </source>
</evidence>
<dbReference type="PANTHER" id="PTHR46732:SF8">
    <property type="entry name" value="ATP-DEPENDENT PROTEASE LA (LON) DOMAIN PROTEIN"/>
    <property type="match status" value="1"/>
</dbReference>
<dbReference type="RefSeq" id="WP_235225590.1">
    <property type="nucleotide sequence ID" value="NZ_JAKGAQ010000002.1"/>
</dbReference>
<comment type="caution">
    <text evidence="2">The sequence shown here is derived from an EMBL/GenBank/DDBJ whole genome shotgun (WGS) entry which is preliminary data.</text>
</comment>
<gene>
    <name evidence="2" type="ORF">L0664_09620</name>
</gene>
<dbReference type="Proteomes" id="UP001200557">
    <property type="component" value="Unassembled WGS sequence"/>
</dbReference>
<name>A0ABS9CY40_9RHOB</name>
<dbReference type="InterPro" id="IPR015947">
    <property type="entry name" value="PUA-like_sf"/>
</dbReference>
<dbReference type="Gene3D" id="2.30.130.40">
    <property type="entry name" value="LON domain-like"/>
    <property type="match status" value="1"/>
</dbReference>
<dbReference type="PANTHER" id="PTHR46732">
    <property type="entry name" value="ATP-DEPENDENT PROTEASE LA (LON) DOMAIN PROTEIN"/>
    <property type="match status" value="1"/>
</dbReference>
<dbReference type="InterPro" id="IPR046336">
    <property type="entry name" value="Lon_prtase_N_sf"/>
</dbReference>
<evidence type="ECO:0000259" key="1">
    <source>
        <dbReference type="PROSITE" id="PS51787"/>
    </source>
</evidence>
<dbReference type="InterPro" id="IPR003111">
    <property type="entry name" value="Lon_prtase_N"/>
</dbReference>
<accession>A0ABS9CY40</accession>
<dbReference type="Pfam" id="PF02190">
    <property type="entry name" value="LON_substr_bdg"/>
    <property type="match status" value="1"/>
</dbReference>